<evidence type="ECO:0000313" key="2">
    <source>
        <dbReference type="Proteomes" id="UP000268192"/>
    </source>
</evidence>
<proteinExistence type="predicted"/>
<name>A0A3Q8XSE1_9HYPH</name>
<dbReference type="InterPro" id="IPR029058">
    <property type="entry name" value="AB_hydrolase_fold"/>
</dbReference>
<dbReference type="InterPro" id="IPR010662">
    <property type="entry name" value="RBBP9/YdeN"/>
</dbReference>
<evidence type="ECO:0000313" key="1">
    <source>
        <dbReference type="EMBL" id="AZN72602.1"/>
    </source>
</evidence>
<reference evidence="1 2" key="1">
    <citation type="submission" date="2018-09" db="EMBL/GenBank/DDBJ databases">
        <title>Marinorhizobium profundi gen. nov., sp. nov., isolated from a deep-sea sediment sample from the New Britain Trench and proposal of Marinorhizobiaceae fam. nov. in the order Rhizobiales of the class Alphaproteobacteria.</title>
        <authorList>
            <person name="Cao J."/>
        </authorList>
    </citation>
    <scope>NUCLEOTIDE SEQUENCE [LARGE SCALE GENOMIC DNA]</scope>
    <source>
        <strain evidence="1 2">WS11</strain>
    </source>
</reference>
<dbReference type="OrthoDB" id="9804993at2"/>
<keyword evidence="1" id="KW-0378">Hydrolase</keyword>
<protein>
    <submittedName>
        <fullName evidence="1">Alpha/beta hydrolase</fullName>
    </submittedName>
</protein>
<dbReference type="Proteomes" id="UP000268192">
    <property type="component" value="Chromosome"/>
</dbReference>
<organism evidence="1 2">
    <name type="scientific">Georhizobium profundi</name>
    <dbReference type="NCBI Taxonomy" id="2341112"/>
    <lineage>
        <taxon>Bacteria</taxon>
        <taxon>Pseudomonadati</taxon>
        <taxon>Pseudomonadota</taxon>
        <taxon>Alphaproteobacteria</taxon>
        <taxon>Hyphomicrobiales</taxon>
        <taxon>Rhizobiaceae</taxon>
        <taxon>Georhizobium</taxon>
    </lineage>
</organism>
<dbReference type="AlphaFoldDB" id="A0A3Q8XSE1"/>
<dbReference type="GO" id="GO:0016787">
    <property type="term" value="F:hydrolase activity"/>
    <property type="evidence" value="ECO:0007669"/>
    <property type="project" value="UniProtKB-KW"/>
</dbReference>
<dbReference type="Gene3D" id="3.40.50.1820">
    <property type="entry name" value="alpha/beta hydrolase"/>
    <property type="match status" value="1"/>
</dbReference>
<gene>
    <name evidence="1" type="ORF">D5400_16175</name>
</gene>
<dbReference type="KEGG" id="abaw:D5400_16175"/>
<sequence length="195" mass="21102">MASYLIVPGLNGSGESHWQRHWLSDISNSYLVEQAIWSRPSEHDWLATLEEAIVAHPGSIIVAHSLGCVLTAGLANSPVAEHVAGALLVAPCDIDRTEKLHPDRLDFQAMPRERLPFVSIVVASQNDPYMSFAAARSFAEAWGSGLVDLGDAGHINIASGYGRWTEGYALASGLERRGLAASHTAVWTDRFEARA</sequence>
<keyword evidence="2" id="KW-1185">Reference proteome</keyword>
<dbReference type="RefSeq" id="WP_126010924.1">
    <property type="nucleotide sequence ID" value="NZ_CP032509.1"/>
</dbReference>
<dbReference type="SUPFAM" id="SSF53474">
    <property type="entry name" value="alpha/beta-Hydrolases"/>
    <property type="match status" value="1"/>
</dbReference>
<dbReference type="Pfam" id="PF06821">
    <property type="entry name" value="Ser_hydrolase"/>
    <property type="match status" value="1"/>
</dbReference>
<accession>A0A3Q8XSE1</accession>
<dbReference type="EMBL" id="CP032509">
    <property type="protein sequence ID" value="AZN72602.1"/>
    <property type="molecule type" value="Genomic_DNA"/>
</dbReference>